<evidence type="ECO:0000313" key="2">
    <source>
        <dbReference type="Proteomes" id="UP000654993"/>
    </source>
</evidence>
<keyword evidence="2" id="KW-1185">Reference proteome</keyword>
<reference evidence="1" key="2">
    <citation type="journal article" date="2021" name="Data Brief">
        <title>Draft genome sequence data of the facultative, thermophilic, xylanolytic bacterium Paenibacillus sp. strain DA-C8.</title>
        <authorList>
            <person name="Chhe C."/>
            <person name="Uke A."/>
            <person name="Baramee S."/>
            <person name="Ungkulpasvich U."/>
            <person name="Tachaapaikoon C."/>
            <person name="Pason P."/>
            <person name="Waeonukul R."/>
            <person name="Ratanakhanokchai K."/>
            <person name="Kosugi A."/>
        </authorList>
    </citation>
    <scope>NUCLEOTIDE SEQUENCE</scope>
    <source>
        <strain evidence="1">DA-C8</strain>
    </source>
</reference>
<protein>
    <submittedName>
        <fullName evidence="1">Uncharacterized protein</fullName>
    </submittedName>
</protein>
<sequence length="105" mass="11262">MFSASTNSATTTRLAECGLANGSELAESEFAATAISIKQQVKTIVFFKKKAVVFSLDDAYTPKPSKPRRAGLPGMLKALGEAEVQVTFGMLPLARHLRLFAKKTG</sequence>
<accession>A0A916QGZ3</accession>
<reference evidence="1" key="1">
    <citation type="submission" date="2020-08" db="EMBL/GenBank/DDBJ databases">
        <authorList>
            <person name="Uke A."/>
            <person name="Chhe C."/>
            <person name="Baramee S."/>
            <person name="Kosugi A."/>
        </authorList>
    </citation>
    <scope>NUCLEOTIDE SEQUENCE</scope>
    <source>
        <strain evidence="1">DA-C8</strain>
    </source>
</reference>
<dbReference type="Proteomes" id="UP000654993">
    <property type="component" value="Unassembled WGS sequence"/>
</dbReference>
<evidence type="ECO:0000313" key="1">
    <source>
        <dbReference type="EMBL" id="GFR38202.1"/>
    </source>
</evidence>
<gene>
    <name evidence="1" type="ORF">PRECH8_14980</name>
</gene>
<comment type="caution">
    <text evidence="1">The sequence shown here is derived from an EMBL/GenBank/DDBJ whole genome shotgun (WGS) entry which is preliminary data.</text>
</comment>
<organism evidence="1 2">
    <name type="scientific">Insulibacter thermoxylanivorax</name>
    <dbReference type="NCBI Taxonomy" id="2749268"/>
    <lineage>
        <taxon>Bacteria</taxon>
        <taxon>Bacillati</taxon>
        <taxon>Bacillota</taxon>
        <taxon>Bacilli</taxon>
        <taxon>Bacillales</taxon>
        <taxon>Paenibacillaceae</taxon>
        <taxon>Insulibacter</taxon>
    </lineage>
</organism>
<dbReference type="EMBL" id="BMAQ01000013">
    <property type="protein sequence ID" value="GFR38202.1"/>
    <property type="molecule type" value="Genomic_DNA"/>
</dbReference>
<proteinExistence type="predicted"/>
<dbReference type="AlphaFoldDB" id="A0A916QGZ3"/>
<name>A0A916QGZ3_9BACL</name>